<accession>A0ABV6M211</accession>
<gene>
    <name evidence="3" type="ORF">ACFFIA_13850</name>
</gene>
<evidence type="ECO:0000259" key="2">
    <source>
        <dbReference type="Pfam" id="PF00652"/>
    </source>
</evidence>
<dbReference type="SUPFAM" id="SSF50370">
    <property type="entry name" value="Ricin B-like lectins"/>
    <property type="match status" value="1"/>
</dbReference>
<dbReference type="EMBL" id="JBHLUH010000020">
    <property type="protein sequence ID" value="MFC0528746.1"/>
    <property type="molecule type" value="Genomic_DNA"/>
</dbReference>
<dbReference type="InterPro" id="IPR035992">
    <property type="entry name" value="Ricin_B-like_lectins"/>
</dbReference>
<evidence type="ECO:0000313" key="4">
    <source>
        <dbReference type="Proteomes" id="UP001589867"/>
    </source>
</evidence>
<dbReference type="PROSITE" id="PS50231">
    <property type="entry name" value="RICIN_B_LECTIN"/>
    <property type="match status" value="1"/>
</dbReference>
<name>A0ABV6M211_9ACTN</name>
<dbReference type="Proteomes" id="UP001589867">
    <property type="component" value="Unassembled WGS sequence"/>
</dbReference>
<keyword evidence="4" id="KW-1185">Reference proteome</keyword>
<evidence type="ECO:0000256" key="1">
    <source>
        <dbReference type="SAM" id="MobiDB-lite"/>
    </source>
</evidence>
<organism evidence="3 4">
    <name type="scientific">Phytohabitans kaempferiae</name>
    <dbReference type="NCBI Taxonomy" id="1620943"/>
    <lineage>
        <taxon>Bacteria</taxon>
        <taxon>Bacillati</taxon>
        <taxon>Actinomycetota</taxon>
        <taxon>Actinomycetes</taxon>
        <taxon>Micromonosporales</taxon>
        <taxon>Micromonosporaceae</taxon>
    </lineage>
</organism>
<dbReference type="Pfam" id="PF00652">
    <property type="entry name" value="Ricin_B_lectin"/>
    <property type="match status" value="1"/>
</dbReference>
<feature type="domain" description="Ricin B lectin" evidence="2">
    <location>
        <begin position="6"/>
        <end position="47"/>
    </location>
</feature>
<protein>
    <submittedName>
        <fullName evidence="3">Ricin-type beta-trefoil lectin domain protein</fullName>
    </submittedName>
</protein>
<dbReference type="Gene3D" id="2.80.10.50">
    <property type="match status" value="1"/>
</dbReference>
<sequence>MPGVSKTNGTQVKLYDCNGGSNQQWNYTSGRQLTAYAGTKCLTAAARRRSRTAPAPPTSSVRPGSSRCARRGPSPPGRPGR</sequence>
<comment type="caution">
    <text evidence="3">The sequence shown here is derived from an EMBL/GenBank/DDBJ whole genome shotgun (WGS) entry which is preliminary data.</text>
</comment>
<reference evidence="3 4" key="1">
    <citation type="submission" date="2024-09" db="EMBL/GenBank/DDBJ databases">
        <authorList>
            <person name="Sun Q."/>
            <person name="Mori K."/>
        </authorList>
    </citation>
    <scope>NUCLEOTIDE SEQUENCE [LARGE SCALE GENOMIC DNA]</scope>
    <source>
        <strain evidence="3 4">TBRC 3947</strain>
    </source>
</reference>
<feature type="region of interest" description="Disordered" evidence="1">
    <location>
        <begin position="45"/>
        <end position="81"/>
    </location>
</feature>
<feature type="compositionally biased region" description="Low complexity" evidence="1">
    <location>
        <begin position="58"/>
        <end position="67"/>
    </location>
</feature>
<dbReference type="RefSeq" id="WP_377250765.1">
    <property type="nucleotide sequence ID" value="NZ_JBHLUH010000020.1"/>
</dbReference>
<evidence type="ECO:0000313" key="3">
    <source>
        <dbReference type="EMBL" id="MFC0528746.1"/>
    </source>
</evidence>
<proteinExistence type="predicted"/>
<dbReference type="InterPro" id="IPR000772">
    <property type="entry name" value="Ricin_B_lectin"/>
</dbReference>